<dbReference type="OrthoDB" id="7841298at2"/>
<feature type="chain" id="PRO_5019187141" evidence="1">
    <location>
        <begin position="29"/>
        <end position="282"/>
    </location>
</feature>
<dbReference type="EMBL" id="RQXX01000001">
    <property type="protein sequence ID" value="RVV99749.1"/>
    <property type="molecule type" value="Genomic_DNA"/>
</dbReference>
<comment type="caution">
    <text evidence="2">The sequence shown here is derived from an EMBL/GenBank/DDBJ whole genome shotgun (WGS) entry which is preliminary data.</text>
</comment>
<sequence length="282" mass="31189">MRRAPTGPSLAVLALALASTSLPGAALAASPAEIDRLYQALDMPQVIQLMSDEGRNYAETLREDLFPSRDPAAWEDVVSAVYAPDRMEEVMRAAFAEEMESVAAPELLEFYESEFGGRVVGLELDARRAMLDDDVEAAAEEAARDLRDQTAPRVEQLDRFIEANDLIELNVVGALNSNYAFYDGLAQGQALPGEMTEDDMLRDVWTQEPEIRAETIEWLYAYLGLAYEPLSDEELERYTELSQTDPGTALNHALFAAFDVMYADISRNLGQSAAEFMAGQDI</sequence>
<evidence type="ECO:0000256" key="1">
    <source>
        <dbReference type="SAM" id="SignalP"/>
    </source>
</evidence>
<proteinExistence type="predicted"/>
<keyword evidence="3" id="KW-1185">Reference proteome</keyword>
<dbReference type="RefSeq" id="WP_127905191.1">
    <property type="nucleotide sequence ID" value="NZ_RQXX01000001.1"/>
</dbReference>
<protein>
    <submittedName>
        <fullName evidence="2">DUF2059 domain-containing protein</fullName>
    </submittedName>
</protein>
<dbReference type="Proteomes" id="UP000285908">
    <property type="component" value="Unassembled WGS sequence"/>
</dbReference>
<dbReference type="AlphaFoldDB" id="A0A438AM62"/>
<gene>
    <name evidence="2" type="ORF">EKE94_03475</name>
</gene>
<reference evidence="2 3" key="1">
    <citation type="submission" date="2018-11" db="EMBL/GenBank/DDBJ databases">
        <title>Mesobaculum littorinae gen. nov., sp. nov., isolated from Littorina scabra that represents a novel genus of the order Rhodobacteraceae.</title>
        <authorList>
            <person name="Li F."/>
        </authorList>
    </citation>
    <scope>NUCLEOTIDE SEQUENCE [LARGE SCALE GENOMIC DNA]</scope>
    <source>
        <strain evidence="2 3">M0103</strain>
    </source>
</reference>
<name>A0A438AM62_9RHOB</name>
<evidence type="ECO:0000313" key="2">
    <source>
        <dbReference type="EMBL" id="RVV99749.1"/>
    </source>
</evidence>
<feature type="signal peptide" evidence="1">
    <location>
        <begin position="1"/>
        <end position="28"/>
    </location>
</feature>
<evidence type="ECO:0000313" key="3">
    <source>
        <dbReference type="Proteomes" id="UP000285908"/>
    </source>
</evidence>
<keyword evidence="1" id="KW-0732">Signal</keyword>
<organism evidence="2 3">
    <name type="scientific">Mesobaculum littorinae</name>
    <dbReference type="NCBI Taxonomy" id="2486419"/>
    <lineage>
        <taxon>Bacteria</taxon>
        <taxon>Pseudomonadati</taxon>
        <taxon>Pseudomonadota</taxon>
        <taxon>Alphaproteobacteria</taxon>
        <taxon>Rhodobacterales</taxon>
        <taxon>Roseobacteraceae</taxon>
        <taxon>Mesobaculum</taxon>
    </lineage>
</organism>
<accession>A0A438AM62</accession>